<protein>
    <recommendedName>
        <fullName evidence="4">Phytanoyl-CoA dioxygenase</fullName>
    </recommendedName>
</protein>
<evidence type="ECO:0008006" key="4">
    <source>
        <dbReference type="Google" id="ProtNLM"/>
    </source>
</evidence>
<feature type="region of interest" description="Disordered" evidence="2">
    <location>
        <begin position="273"/>
        <end position="299"/>
    </location>
</feature>
<organism evidence="3">
    <name type="scientific">Ditylum brightwellii</name>
    <dbReference type="NCBI Taxonomy" id="49249"/>
    <lineage>
        <taxon>Eukaryota</taxon>
        <taxon>Sar</taxon>
        <taxon>Stramenopiles</taxon>
        <taxon>Ochrophyta</taxon>
        <taxon>Bacillariophyta</taxon>
        <taxon>Mediophyceae</taxon>
        <taxon>Lithodesmiophycidae</taxon>
        <taxon>Lithodesmiales</taxon>
        <taxon>Lithodesmiaceae</taxon>
        <taxon>Ditylum</taxon>
    </lineage>
</organism>
<comment type="cofactor">
    <cofactor evidence="1">
        <name>Fe cation</name>
        <dbReference type="ChEBI" id="CHEBI:24875"/>
    </cofactor>
</comment>
<dbReference type="SUPFAM" id="SSF51197">
    <property type="entry name" value="Clavaminate synthase-like"/>
    <property type="match status" value="1"/>
</dbReference>
<evidence type="ECO:0000256" key="1">
    <source>
        <dbReference type="ARBA" id="ARBA00001962"/>
    </source>
</evidence>
<proteinExistence type="predicted"/>
<accession>A0A6U3ZUB2</accession>
<name>A0A6U3ZUB2_9STRA</name>
<evidence type="ECO:0000256" key="2">
    <source>
        <dbReference type="SAM" id="MobiDB-lite"/>
    </source>
</evidence>
<dbReference type="GO" id="GO:0046872">
    <property type="term" value="F:metal ion binding"/>
    <property type="evidence" value="ECO:0007669"/>
    <property type="project" value="UniProtKB-ARBA"/>
</dbReference>
<gene>
    <name evidence="3" type="ORF">DBRI1063_LOCUS25500</name>
</gene>
<evidence type="ECO:0000313" key="3">
    <source>
        <dbReference type="EMBL" id="CAD9358397.1"/>
    </source>
</evidence>
<dbReference type="PANTHER" id="PTHR20883:SF48">
    <property type="entry name" value="ECTOINE DIOXYGENASE"/>
    <property type="match status" value="1"/>
</dbReference>
<dbReference type="AlphaFoldDB" id="A0A6U3ZUB2"/>
<sequence>MLWNAISANYRKRRIQTCIDTLHRPNHHYHASSSSFLVERRWQNFQHDSKQKHALFDPNKMQQCRNLTTSTTRMNMTKMEEEAMLISRDIYQRGYAKSKGRILSKDRCLAIRNRMPLIFRGIFDTGVYPDEWHWREGISFPHATREICNAWKSDRTVASVVLDESMGKLVADITGWESVRVAQDDLVWKVPYDGARRQEEVKVEEKNVNTVVGFHQDSAYISKQFSPYENNSLTVWISLDDADEESGCVEYAVGSHKWRPLLHFSGSNSSFLDGDDNSSESNYIPNEHQTDDEGSLLSSFHSSTSNTYRDGLLPAAVSAGVYDSTAITDAATSPVTIEAAPVKEGYALFHHQDTWHGSGPNRSEMRHRRALVVHYLQGDVIFREKCNDKGEASSLSSPSPSSPWGPTTYIYGRYKKFGSQEVDEDFFPIVYARDEAECRKKRTAWLDSFIGQH</sequence>
<dbReference type="Pfam" id="PF05721">
    <property type="entry name" value="PhyH"/>
    <property type="match status" value="1"/>
</dbReference>
<dbReference type="GO" id="GO:0016491">
    <property type="term" value="F:oxidoreductase activity"/>
    <property type="evidence" value="ECO:0007669"/>
    <property type="project" value="UniProtKB-ARBA"/>
</dbReference>
<dbReference type="EMBL" id="HBGN01039843">
    <property type="protein sequence ID" value="CAD9358397.1"/>
    <property type="molecule type" value="Transcribed_RNA"/>
</dbReference>
<dbReference type="PANTHER" id="PTHR20883">
    <property type="entry name" value="PHYTANOYL-COA DIOXYGENASE DOMAIN CONTAINING 1"/>
    <property type="match status" value="1"/>
</dbReference>
<dbReference type="Gene3D" id="2.60.120.620">
    <property type="entry name" value="q2cbj1_9rhob like domain"/>
    <property type="match status" value="2"/>
</dbReference>
<reference evidence="3" key="1">
    <citation type="submission" date="2021-01" db="EMBL/GenBank/DDBJ databases">
        <authorList>
            <person name="Corre E."/>
            <person name="Pelletier E."/>
            <person name="Niang G."/>
            <person name="Scheremetjew M."/>
            <person name="Finn R."/>
            <person name="Kale V."/>
            <person name="Holt S."/>
            <person name="Cochrane G."/>
            <person name="Meng A."/>
            <person name="Brown T."/>
            <person name="Cohen L."/>
        </authorList>
    </citation>
    <scope>NUCLEOTIDE SEQUENCE</scope>
    <source>
        <strain evidence="3">Pop2</strain>
    </source>
</reference>
<dbReference type="InterPro" id="IPR008775">
    <property type="entry name" value="Phytyl_CoA_dOase-like"/>
</dbReference>